<protein>
    <recommendedName>
        <fullName evidence="4">Prepilin-type N-terminal cleavage/methylation domain-containing protein</fullName>
    </recommendedName>
</protein>
<evidence type="ECO:0000313" key="2">
    <source>
        <dbReference type="EMBL" id="OGG06745.1"/>
    </source>
</evidence>
<evidence type="ECO:0008006" key="4">
    <source>
        <dbReference type="Google" id="ProtNLM"/>
    </source>
</evidence>
<dbReference type="Pfam" id="PF07963">
    <property type="entry name" value="N_methyl"/>
    <property type="match status" value="1"/>
</dbReference>
<sequence length="173" mass="18715">MKRRQKLPLDSGFTIIELLVSISVIGILIGLSYAGYAVFTQRQKLISSGQTLKNILRDIESRSYNGEVDCSVCNCTDPLVNSLDGWFVDLTDKKFYGVCGANSFSDTGLGLSDEIVIAANNNLIQFAGDPPRITDNIIICLSLAGLPNRFYRIEISRGGDISDSAGLIASCTP</sequence>
<reference evidence="2 3" key="1">
    <citation type="journal article" date="2016" name="Nat. Commun.">
        <title>Thousands of microbial genomes shed light on interconnected biogeochemical processes in an aquifer system.</title>
        <authorList>
            <person name="Anantharaman K."/>
            <person name="Brown C.T."/>
            <person name="Hug L.A."/>
            <person name="Sharon I."/>
            <person name="Castelle C.J."/>
            <person name="Probst A.J."/>
            <person name="Thomas B.C."/>
            <person name="Singh A."/>
            <person name="Wilkins M.J."/>
            <person name="Karaoz U."/>
            <person name="Brodie E.L."/>
            <person name="Williams K.H."/>
            <person name="Hubbard S.S."/>
            <person name="Banfield J.F."/>
        </authorList>
    </citation>
    <scope>NUCLEOTIDE SEQUENCE [LARGE SCALE GENOMIC DNA]</scope>
</reference>
<dbReference type="NCBIfam" id="TIGR02532">
    <property type="entry name" value="IV_pilin_GFxxxE"/>
    <property type="match status" value="1"/>
</dbReference>
<evidence type="ECO:0000313" key="3">
    <source>
        <dbReference type="Proteomes" id="UP000177354"/>
    </source>
</evidence>
<evidence type="ECO:0000256" key="1">
    <source>
        <dbReference type="SAM" id="Phobius"/>
    </source>
</evidence>
<proteinExistence type="predicted"/>
<organism evidence="2 3">
    <name type="scientific">Candidatus Gottesmanbacteria bacterium RIFCSPHIGHO2_01_FULL_40_15</name>
    <dbReference type="NCBI Taxonomy" id="1798376"/>
    <lineage>
        <taxon>Bacteria</taxon>
        <taxon>Candidatus Gottesmaniibacteriota</taxon>
    </lineage>
</organism>
<dbReference type="InterPro" id="IPR012902">
    <property type="entry name" value="N_methyl_site"/>
</dbReference>
<dbReference type="EMBL" id="MFJF01000014">
    <property type="protein sequence ID" value="OGG06745.1"/>
    <property type="molecule type" value="Genomic_DNA"/>
</dbReference>
<dbReference type="SUPFAM" id="SSF54523">
    <property type="entry name" value="Pili subunits"/>
    <property type="match status" value="1"/>
</dbReference>
<dbReference type="Gene3D" id="3.30.700.10">
    <property type="entry name" value="Glycoprotein, Type 4 Pilin"/>
    <property type="match status" value="1"/>
</dbReference>
<accession>A0A1F5Z2Z5</accession>
<keyword evidence="1" id="KW-0812">Transmembrane</keyword>
<dbReference type="Proteomes" id="UP000177354">
    <property type="component" value="Unassembled WGS sequence"/>
</dbReference>
<keyword evidence="1" id="KW-1133">Transmembrane helix</keyword>
<feature type="transmembrane region" description="Helical" evidence="1">
    <location>
        <begin position="12"/>
        <end position="39"/>
    </location>
</feature>
<comment type="caution">
    <text evidence="2">The sequence shown here is derived from an EMBL/GenBank/DDBJ whole genome shotgun (WGS) entry which is preliminary data.</text>
</comment>
<gene>
    <name evidence="2" type="ORF">A2777_04590</name>
</gene>
<keyword evidence="1" id="KW-0472">Membrane</keyword>
<dbReference type="InterPro" id="IPR045584">
    <property type="entry name" value="Pilin-like"/>
</dbReference>
<dbReference type="AlphaFoldDB" id="A0A1F5Z2Z5"/>
<name>A0A1F5Z2Z5_9BACT</name>